<feature type="region of interest" description="Disordered" evidence="1">
    <location>
        <begin position="348"/>
        <end position="391"/>
    </location>
</feature>
<feature type="compositionally biased region" description="Basic and acidic residues" evidence="1">
    <location>
        <begin position="355"/>
        <end position="364"/>
    </location>
</feature>
<reference evidence="2" key="1">
    <citation type="submission" date="2021-01" db="UniProtKB">
        <authorList>
            <consortium name="EnsemblMetazoa"/>
        </authorList>
    </citation>
    <scope>IDENTIFICATION</scope>
</reference>
<protein>
    <submittedName>
        <fullName evidence="2">Uncharacterized protein</fullName>
    </submittedName>
</protein>
<proteinExistence type="predicted"/>
<dbReference type="GeneID" id="136822485"/>
<feature type="compositionally biased region" description="Polar residues" evidence="1">
    <location>
        <begin position="510"/>
        <end position="527"/>
    </location>
</feature>
<feature type="region of interest" description="Disordered" evidence="1">
    <location>
        <begin position="229"/>
        <end position="257"/>
    </location>
</feature>
<feature type="compositionally biased region" description="Polar residues" evidence="1">
    <location>
        <begin position="472"/>
        <end position="501"/>
    </location>
</feature>
<evidence type="ECO:0000256" key="1">
    <source>
        <dbReference type="SAM" id="MobiDB-lite"/>
    </source>
</evidence>
<evidence type="ECO:0000313" key="3">
    <source>
        <dbReference type="Proteomes" id="UP000594262"/>
    </source>
</evidence>
<feature type="compositionally biased region" description="Polar residues" evidence="1">
    <location>
        <begin position="426"/>
        <end position="439"/>
    </location>
</feature>
<evidence type="ECO:0000313" key="2">
    <source>
        <dbReference type="EnsemblMetazoa" id="CLYHEMP020399.1"/>
    </source>
</evidence>
<feature type="compositionally biased region" description="Polar residues" evidence="1">
    <location>
        <begin position="235"/>
        <end position="257"/>
    </location>
</feature>
<dbReference type="AlphaFoldDB" id="A0A7M5XBR0"/>
<sequence>MKMRRWFGRQNLFRRKSNYSVMTIVQRVQRFINTILIAVTTCFSSNNRDQTLRKSSSGHRKQVVQRVIRRNQVHYTIEYEEETSHESLFIDRELEREPSQNELEDQDEVVRMTFEEIDPPIKQIFIPEIESPIQDTRGEDANDFFVFFEPKRCLSRIIEEPFVEECVIISDTTDVIVSRQSSFIIRKQDEVIERLAREVAAKLIRICDPSVESVNITVKVNRASKIRTGKPASHITPTLNVSSTLTPDSTPSASKPVTPQATPFLVPSGALVTVTGAVISVTETQPRATEVETEAGILEISVHPTDSTSVSNAGSLSQEKAILKTDQPSDLSSIDICDIENDQITTKPKSARKKAFGDDLETKNPSETVQVENKVHSPSESSSMNDKCFTKPAVSPKPKIVKKGFTVASESNTSNIQDKPAAQLPSQLGNQMDTQSPKNGLTPLAKRNHHQPESLQEVEPAGVKEPRKLIATESTLSDSSIEPHNNFSSTSQTVISSTKTDNMLPAPVENPSSQNENPFKTTSRQNPLLEPTLQTACSFTENSNTQLETAQHNNPSPETGNSPSQNKTKTDNTPNNHSLEPLRLLDELKDKLSPLPSIGEVGETRRRPNSSRTYYELTSSCSTSQNDLPFTASDFKVIPTSNSPDLSDMELAITRSQRSGVRSKSPINLIRPSSQSVPKYIYLNNVPSNNSITVSRQNSFLETIVESEVVTVEKSIITDVVMELEEENEDEQNGATAVAVASCRQQN</sequence>
<feature type="region of interest" description="Disordered" evidence="1">
    <location>
        <begin position="545"/>
        <end position="580"/>
    </location>
</feature>
<name>A0A7M5XBR0_9CNID</name>
<organism evidence="2 3">
    <name type="scientific">Clytia hemisphaerica</name>
    <dbReference type="NCBI Taxonomy" id="252671"/>
    <lineage>
        <taxon>Eukaryota</taxon>
        <taxon>Metazoa</taxon>
        <taxon>Cnidaria</taxon>
        <taxon>Hydrozoa</taxon>
        <taxon>Hydroidolina</taxon>
        <taxon>Leptothecata</taxon>
        <taxon>Obeliida</taxon>
        <taxon>Clytiidae</taxon>
        <taxon>Clytia</taxon>
    </lineage>
</organism>
<feature type="region of interest" description="Disordered" evidence="1">
    <location>
        <begin position="426"/>
        <end position="527"/>
    </location>
</feature>
<keyword evidence="3" id="KW-1185">Reference proteome</keyword>
<feature type="compositionally biased region" description="Polar residues" evidence="1">
    <location>
        <begin position="545"/>
        <end position="578"/>
    </location>
</feature>
<feature type="compositionally biased region" description="Polar residues" evidence="1">
    <location>
        <begin position="365"/>
        <end position="385"/>
    </location>
</feature>
<dbReference type="RefSeq" id="XP_066934853.1">
    <property type="nucleotide sequence ID" value="XM_067078752.1"/>
</dbReference>
<dbReference type="EnsemblMetazoa" id="CLYHEMT020399.1">
    <property type="protein sequence ID" value="CLYHEMP020399.1"/>
    <property type="gene ID" value="CLYHEMG020399"/>
</dbReference>
<accession>A0A7M5XBR0</accession>
<dbReference type="Proteomes" id="UP000594262">
    <property type="component" value="Unplaced"/>
</dbReference>